<accession>A0AAE0UIY7</accession>
<keyword evidence="2" id="KW-1185">Reference proteome</keyword>
<dbReference type="PANTHER" id="PTHR24559:SF440">
    <property type="entry name" value="RIBONUCLEASE H"/>
    <property type="match status" value="1"/>
</dbReference>
<dbReference type="SUPFAM" id="SSF56672">
    <property type="entry name" value="DNA/RNA polymerases"/>
    <property type="match status" value="1"/>
</dbReference>
<evidence type="ECO:0000313" key="2">
    <source>
        <dbReference type="Proteomes" id="UP001274896"/>
    </source>
</evidence>
<dbReference type="InterPro" id="IPR053134">
    <property type="entry name" value="RNA-dir_DNA_polymerase"/>
</dbReference>
<dbReference type="Gene3D" id="3.10.10.10">
    <property type="entry name" value="HIV Type 1 Reverse Transcriptase, subunit A, domain 1"/>
    <property type="match status" value="1"/>
</dbReference>
<reference evidence="1" key="1">
    <citation type="submission" date="2023-06" db="EMBL/GenBank/DDBJ databases">
        <title>Male Hemibagrus guttatus genome.</title>
        <authorList>
            <person name="Bian C."/>
        </authorList>
    </citation>
    <scope>NUCLEOTIDE SEQUENCE</scope>
    <source>
        <strain evidence="1">Male_cb2023</strain>
        <tissue evidence="1">Muscle</tissue>
    </source>
</reference>
<gene>
    <name evidence="1" type="ORF">QTP70_003348</name>
</gene>
<name>A0AAE0UIY7_9TELE</name>
<protein>
    <submittedName>
        <fullName evidence="1">Uncharacterized protein</fullName>
    </submittedName>
</protein>
<evidence type="ECO:0000313" key="1">
    <source>
        <dbReference type="EMBL" id="KAK3506507.1"/>
    </source>
</evidence>
<sequence>MAVVVNPGLDRSECPLREDSEFRHVPLTTLPQSSPPKGKVYPLSIPESTAMEEDKWKTAFHTTKGHYEYLVMSYGLTNTPAVFQSFTRSSEI</sequence>
<dbReference type="AlphaFoldDB" id="A0AAE0UIY7"/>
<organism evidence="1 2">
    <name type="scientific">Hemibagrus guttatus</name>
    <dbReference type="NCBI Taxonomy" id="175788"/>
    <lineage>
        <taxon>Eukaryota</taxon>
        <taxon>Metazoa</taxon>
        <taxon>Chordata</taxon>
        <taxon>Craniata</taxon>
        <taxon>Vertebrata</taxon>
        <taxon>Euteleostomi</taxon>
        <taxon>Actinopterygii</taxon>
        <taxon>Neopterygii</taxon>
        <taxon>Teleostei</taxon>
        <taxon>Ostariophysi</taxon>
        <taxon>Siluriformes</taxon>
        <taxon>Bagridae</taxon>
        <taxon>Hemibagrus</taxon>
    </lineage>
</organism>
<dbReference type="PANTHER" id="PTHR24559">
    <property type="entry name" value="TRANSPOSON TY3-I GAG-POL POLYPROTEIN"/>
    <property type="match status" value="1"/>
</dbReference>
<dbReference type="Proteomes" id="UP001274896">
    <property type="component" value="Unassembled WGS sequence"/>
</dbReference>
<proteinExistence type="predicted"/>
<dbReference type="EMBL" id="JAUCMX010000030">
    <property type="protein sequence ID" value="KAK3506507.1"/>
    <property type="molecule type" value="Genomic_DNA"/>
</dbReference>
<comment type="caution">
    <text evidence="1">The sequence shown here is derived from an EMBL/GenBank/DDBJ whole genome shotgun (WGS) entry which is preliminary data.</text>
</comment>
<dbReference type="InterPro" id="IPR043502">
    <property type="entry name" value="DNA/RNA_pol_sf"/>
</dbReference>